<evidence type="ECO:0000313" key="1">
    <source>
        <dbReference type="EMBL" id="GAH34915.1"/>
    </source>
</evidence>
<name>X1FQV4_9ZZZZ</name>
<organism evidence="1">
    <name type="scientific">marine sediment metagenome</name>
    <dbReference type="NCBI Taxonomy" id="412755"/>
    <lineage>
        <taxon>unclassified sequences</taxon>
        <taxon>metagenomes</taxon>
        <taxon>ecological metagenomes</taxon>
    </lineage>
</organism>
<protein>
    <submittedName>
        <fullName evidence="1">Uncharacterized protein</fullName>
    </submittedName>
</protein>
<accession>X1FQV4</accession>
<dbReference type="Gene3D" id="1.10.12.40">
    <property type="match status" value="1"/>
</dbReference>
<feature type="non-terminal residue" evidence="1">
    <location>
        <position position="1"/>
    </location>
</feature>
<dbReference type="EMBL" id="BARU01007967">
    <property type="protein sequence ID" value="GAH34915.1"/>
    <property type="molecule type" value="Genomic_DNA"/>
</dbReference>
<reference evidence="1" key="1">
    <citation type="journal article" date="2014" name="Front. Microbiol.">
        <title>High frequency of phylogenetically diverse reductive dehalogenase-homologous genes in deep subseafloor sedimentary metagenomes.</title>
        <authorList>
            <person name="Kawai M."/>
            <person name="Futagami T."/>
            <person name="Toyoda A."/>
            <person name="Takaki Y."/>
            <person name="Nishi S."/>
            <person name="Hori S."/>
            <person name="Arai W."/>
            <person name="Tsubouchi T."/>
            <person name="Morono Y."/>
            <person name="Uchiyama I."/>
            <person name="Ito T."/>
            <person name="Fujiyama A."/>
            <person name="Inagaki F."/>
            <person name="Takami H."/>
        </authorList>
    </citation>
    <scope>NUCLEOTIDE SEQUENCE</scope>
    <source>
        <strain evidence="1">Expedition CK06-06</strain>
    </source>
</reference>
<comment type="caution">
    <text evidence="1">The sequence shown here is derived from an EMBL/GenBank/DDBJ whole genome shotgun (WGS) entry which is preliminary data.</text>
</comment>
<sequence>FNNKLKLARISDTARRIEVEIIDQYHEVLDKQTRLIVGELLKNPELQIYKNRILKLRKLFIKKSLNLSLKDSKISKEYITFLEKNLNLEISY</sequence>
<proteinExistence type="predicted"/>
<dbReference type="AlphaFoldDB" id="X1FQV4"/>
<gene>
    <name evidence="1" type="ORF">S03H2_15651</name>
</gene>